<evidence type="ECO:0000256" key="2">
    <source>
        <dbReference type="ARBA" id="ARBA00022603"/>
    </source>
</evidence>
<evidence type="ECO:0000313" key="5">
    <source>
        <dbReference type="EMBL" id="STO72206.1"/>
    </source>
</evidence>
<reference evidence="5 6" key="1">
    <citation type="submission" date="2018-06" db="EMBL/GenBank/DDBJ databases">
        <authorList>
            <consortium name="Pathogen Informatics"/>
            <person name="Doyle S."/>
        </authorList>
    </citation>
    <scope>NUCLEOTIDE SEQUENCE [LARGE SCALE GENOMIC DNA]</scope>
    <source>
        <strain evidence="5 6">NCTC11296</strain>
    </source>
</reference>
<evidence type="ECO:0000256" key="3">
    <source>
        <dbReference type="ARBA" id="ARBA00022679"/>
    </source>
</evidence>
<dbReference type="Gene3D" id="3.40.50.150">
    <property type="entry name" value="Vaccinia Virus protein VP39"/>
    <property type="match status" value="1"/>
</dbReference>
<dbReference type="Proteomes" id="UP000254465">
    <property type="component" value="Unassembled WGS sequence"/>
</dbReference>
<evidence type="ECO:0000256" key="1">
    <source>
        <dbReference type="ARBA" id="ARBA00006594"/>
    </source>
</evidence>
<dbReference type="Pfam" id="PF01555">
    <property type="entry name" value="N6_N4_Mtase"/>
    <property type="match status" value="1"/>
</dbReference>
<name>A0A377IAA3_AVIPA</name>
<dbReference type="REBASE" id="378141">
    <property type="entry name" value="M.Apa11296I"/>
</dbReference>
<accession>A0A377IAA3</accession>
<keyword evidence="3" id="KW-0808">Transferase</keyword>
<dbReference type="InterPro" id="IPR029063">
    <property type="entry name" value="SAM-dependent_MTases_sf"/>
</dbReference>
<sequence length="640" mass="73070">MLGGGGNLAEHNLEKLQQNQPHLVVDTSLYPPRYQQKLLTLLSEEWDLDANTDGVLIHSDNFQALNLLQARYREQVKCIYIDPPYNTEDDRAKGKFIYKDGYPTSTWLAMMESRLEKCIPLLNYEGFFACHIDENEHFTLEGLIKIFFGENDLGKLVWDKKNPKGDAKELSVQHEYVHLAVKEKSFLNNENAFSRDKENAEKILNQAEKLVKKYGISEKARKEFSEWMKKQKDFSGGERAYKFIDDNGDVYRPVSMAWPNKSEAPEEYFIPLIHPVTRKPCPVPARGWRNPPDTMAELLEKGLILFGKDETTQPNRKYLLKENLTENVPSIYSMGGSDDDLLKNLGINFPNPKPIKASQYFLKAIARASHSLVMDYFAGSGTTAHAVINLNREDGGNRKYILVEQGEYFDTVLKPRVQKVIYSENWKDGKPMPSEKQSDGFNGVLQIVKVLKLESYEDTLNNLELKGQADFIGGLPESVQEDYLLRYLLDVESKGSLLNSEDFTHPFDYCLNIATDSAGAYAKTNIDLVETFNYLLGLRVQGITDEREKRGYVMVEGALPNGERCLIVWRDVEKMGYAEVAQCFNAQNINPNSDQYDVVYLNGDHDMASLWQNEDGTESRLSLRAIEPEFLRLMFAQKGE</sequence>
<dbReference type="AlphaFoldDB" id="A0A377IAA3"/>
<keyword evidence="2" id="KW-0489">Methyltransferase</keyword>
<evidence type="ECO:0000313" key="6">
    <source>
        <dbReference type="Proteomes" id="UP000254465"/>
    </source>
</evidence>
<dbReference type="RefSeq" id="WP_256593715.1">
    <property type="nucleotide sequence ID" value="NZ_UGHK01000002.1"/>
</dbReference>
<protein>
    <submittedName>
        <fullName evidence="5">Methylation subunit, type III restriction-modification system</fullName>
    </submittedName>
</protein>
<evidence type="ECO:0000259" key="4">
    <source>
        <dbReference type="Pfam" id="PF01555"/>
    </source>
</evidence>
<dbReference type="GO" id="GO:0032259">
    <property type="term" value="P:methylation"/>
    <property type="evidence" value="ECO:0007669"/>
    <property type="project" value="UniProtKB-KW"/>
</dbReference>
<dbReference type="SUPFAM" id="SSF53335">
    <property type="entry name" value="S-adenosyl-L-methionine-dependent methyltransferases"/>
    <property type="match status" value="1"/>
</dbReference>
<organism evidence="5 6">
    <name type="scientific">Avibacterium paragallinarum</name>
    <name type="common">Haemophilus gallinarum</name>
    <dbReference type="NCBI Taxonomy" id="728"/>
    <lineage>
        <taxon>Bacteria</taxon>
        <taxon>Pseudomonadati</taxon>
        <taxon>Pseudomonadota</taxon>
        <taxon>Gammaproteobacteria</taxon>
        <taxon>Pasteurellales</taxon>
        <taxon>Pasteurellaceae</taxon>
        <taxon>Avibacterium</taxon>
    </lineage>
</organism>
<dbReference type="GO" id="GO:0003677">
    <property type="term" value="F:DNA binding"/>
    <property type="evidence" value="ECO:0007669"/>
    <property type="project" value="InterPro"/>
</dbReference>
<dbReference type="GO" id="GO:0008170">
    <property type="term" value="F:N-methyltransferase activity"/>
    <property type="evidence" value="ECO:0007669"/>
    <property type="project" value="InterPro"/>
</dbReference>
<gene>
    <name evidence="5" type="ORF">NCTC11296_02127</name>
</gene>
<feature type="domain" description="DNA methylase N-4/N-6" evidence="4">
    <location>
        <begin position="76"/>
        <end position="408"/>
    </location>
</feature>
<dbReference type="InterPro" id="IPR002052">
    <property type="entry name" value="DNA_methylase_N6_adenine_CS"/>
</dbReference>
<dbReference type="EMBL" id="UGHK01000002">
    <property type="protein sequence ID" value="STO72206.1"/>
    <property type="molecule type" value="Genomic_DNA"/>
</dbReference>
<comment type="similarity">
    <text evidence="1">Belongs to the N(4)/N(6)-methyltransferase family.</text>
</comment>
<dbReference type="PROSITE" id="PS00092">
    <property type="entry name" value="N6_MTASE"/>
    <property type="match status" value="1"/>
</dbReference>
<dbReference type="InterPro" id="IPR002941">
    <property type="entry name" value="DNA_methylase_N4/N6"/>
</dbReference>
<proteinExistence type="inferred from homology"/>
<dbReference type="InterPro" id="IPR001091">
    <property type="entry name" value="RM_Methyltransferase"/>
</dbReference>
<dbReference type="PRINTS" id="PR00508">
    <property type="entry name" value="S21N4MTFRASE"/>
</dbReference>